<dbReference type="InterPro" id="IPR025724">
    <property type="entry name" value="GAG-pre-integrase_dom"/>
</dbReference>
<evidence type="ECO:0000313" key="5">
    <source>
        <dbReference type="EMBL" id="GKU88340.1"/>
    </source>
</evidence>
<dbReference type="PANTHER" id="PTHR11439:SF475">
    <property type="entry name" value="CYSTEINE-RICH RLK (RECEPTOR-LIKE PROTEIN KINASE) 8"/>
    <property type="match status" value="1"/>
</dbReference>
<evidence type="ECO:0000259" key="3">
    <source>
        <dbReference type="Pfam" id="PF22936"/>
    </source>
</evidence>
<accession>A0AAV5HNQ1</accession>
<keyword evidence="6" id="KW-1185">Reference proteome</keyword>
<feature type="domain" description="Reverse transcriptase Ty1/copia-type" evidence="1">
    <location>
        <begin position="398"/>
        <end position="453"/>
    </location>
</feature>
<dbReference type="CDD" id="cd09272">
    <property type="entry name" value="RNase_HI_RT_Ty1"/>
    <property type="match status" value="1"/>
</dbReference>
<dbReference type="InterPro" id="IPR057670">
    <property type="entry name" value="SH3_retrovirus"/>
</dbReference>
<dbReference type="Pfam" id="PF13976">
    <property type="entry name" value="gag_pre-integrs"/>
    <property type="match status" value="1"/>
</dbReference>
<feature type="domain" description="Retrovirus-related Pol polyprotein from transposon TNT 1-94-like beta-barrel" evidence="3">
    <location>
        <begin position="1"/>
        <end position="69"/>
    </location>
</feature>
<evidence type="ECO:0000259" key="2">
    <source>
        <dbReference type="Pfam" id="PF13976"/>
    </source>
</evidence>
<dbReference type="Pfam" id="PF25597">
    <property type="entry name" value="SH3_retrovirus"/>
    <property type="match status" value="1"/>
</dbReference>
<feature type="domain" description="GAG-pre-integrase" evidence="2">
    <location>
        <begin position="117"/>
        <end position="168"/>
    </location>
</feature>
<name>A0AAV5HNQ1_9ROSI</name>
<dbReference type="InterPro" id="IPR054722">
    <property type="entry name" value="PolX-like_BBD"/>
</dbReference>
<dbReference type="Proteomes" id="UP001054252">
    <property type="component" value="Unassembled WGS sequence"/>
</dbReference>
<reference evidence="5 6" key="1">
    <citation type="journal article" date="2021" name="Commun. Biol.">
        <title>The genome of Shorea leprosula (Dipterocarpaceae) highlights the ecological relevance of drought in aseasonal tropical rainforests.</title>
        <authorList>
            <person name="Ng K.K.S."/>
            <person name="Kobayashi M.J."/>
            <person name="Fawcett J.A."/>
            <person name="Hatakeyama M."/>
            <person name="Paape T."/>
            <person name="Ng C.H."/>
            <person name="Ang C.C."/>
            <person name="Tnah L.H."/>
            <person name="Lee C.T."/>
            <person name="Nishiyama T."/>
            <person name="Sese J."/>
            <person name="O'Brien M.J."/>
            <person name="Copetti D."/>
            <person name="Mohd Noor M.I."/>
            <person name="Ong R.C."/>
            <person name="Putra M."/>
            <person name="Sireger I.Z."/>
            <person name="Indrioko S."/>
            <person name="Kosugi Y."/>
            <person name="Izuno A."/>
            <person name="Isagi Y."/>
            <person name="Lee S.L."/>
            <person name="Shimizu K.K."/>
        </authorList>
    </citation>
    <scope>NUCLEOTIDE SEQUENCE [LARGE SCALE GENOMIC DNA]</scope>
    <source>
        <strain evidence="5">214</strain>
    </source>
</reference>
<dbReference type="Pfam" id="PF22936">
    <property type="entry name" value="Pol_BBD"/>
    <property type="match status" value="1"/>
</dbReference>
<evidence type="ECO:0000259" key="4">
    <source>
        <dbReference type="Pfam" id="PF25597"/>
    </source>
</evidence>
<evidence type="ECO:0000313" key="6">
    <source>
        <dbReference type="Proteomes" id="UP001054252"/>
    </source>
</evidence>
<dbReference type="EMBL" id="BPVZ01000002">
    <property type="protein sequence ID" value="GKU88340.1"/>
    <property type="molecule type" value="Genomic_DNA"/>
</dbReference>
<dbReference type="InterPro" id="IPR013103">
    <property type="entry name" value="RVT_2"/>
</dbReference>
<dbReference type="PANTHER" id="PTHR11439">
    <property type="entry name" value="GAG-POL-RELATED RETROTRANSPOSON"/>
    <property type="match status" value="1"/>
</dbReference>
<dbReference type="Pfam" id="PF07727">
    <property type="entry name" value="RVT_2"/>
    <property type="match status" value="1"/>
</dbReference>
<organism evidence="5 6">
    <name type="scientific">Rubroshorea leprosula</name>
    <dbReference type="NCBI Taxonomy" id="152421"/>
    <lineage>
        <taxon>Eukaryota</taxon>
        <taxon>Viridiplantae</taxon>
        <taxon>Streptophyta</taxon>
        <taxon>Embryophyta</taxon>
        <taxon>Tracheophyta</taxon>
        <taxon>Spermatophyta</taxon>
        <taxon>Magnoliopsida</taxon>
        <taxon>eudicotyledons</taxon>
        <taxon>Gunneridae</taxon>
        <taxon>Pentapetalae</taxon>
        <taxon>rosids</taxon>
        <taxon>malvids</taxon>
        <taxon>Malvales</taxon>
        <taxon>Dipterocarpaceae</taxon>
        <taxon>Rubroshorea</taxon>
    </lineage>
</organism>
<comment type="caution">
    <text evidence="5">The sequence shown here is derived from an EMBL/GenBank/DDBJ whole genome shotgun (WGS) entry which is preliminary data.</text>
</comment>
<evidence type="ECO:0000259" key="1">
    <source>
        <dbReference type="Pfam" id="PF07727"/>
    </source>
</evidence>
<feature type="domain" description="Retroviral polymerase SH3-like" evidence="4">
    <location>
        <begin position="233"/>
        <end position="287"/>
    </location>
</feature>
<gene>
    <name evidence="5" type="ORF">SLEP1_g2620</name>
</gene>
<protein>
    <submittedName>
        <fullName evidence="5">Uncharacterized protein</fullName>
    </submittedName>
</protein>
<dbReference type="AlphaFoldDB" id="A0AAV5HNQ1"/>
<proteinExistence type="predicted"/>
<sequence>MTRDEEKLLNLSEYKGNRVVVTADDTRLSIKQIGDAVITPCTSSQQVKVKNVLHVFEMKKNLLSMAQLIAPENYVVFGSKDVKVYQQLKIEGTPIMKGEKKNSVYVMSAETTYVDRTSKNDTANLWHARLGHVSYLRLQVMMNKSMVKGLPKLEVRKDVVCVGCQYGKAHQLPYQDSKFKGKEPLFWAKCMKTTAHVISKLPQATLGFISPFEKLWNMKPVMSHFRVFGLVYYVFVLEAQRTKFDKKGIKCIFLGYDDQRKGWRCCDPNTGRCCVSRNVVFDEASSWWSPQEVVLPDSKELEEKVQEKLGEDTCRLLDTQEVVEKEKEITPKRIVSPWQTGVQEPITEETRQASPVTEPKNYEEAAQSIEWRKEMEEEIKASKQNQTWQLVPKPNDYGIDYDETYSPMAKINTVRVLLALAASKSWKLWQMDVKNAFLHGEIYMEQPCGFEDKRHLDGSDKRRHILGQHKYASDLLKKFGMLKCKPISTPMEINARLCSYKGKDLTSATMYRQLVESLIYLTLSRPDISFAVGVVSRFMQNPKKPHLEAICRILRYVKGTLDYGILYKSGTECKVLGHCEADYVGCHDTKRSITGYVFNLGSRAISWCSKRQPTVSLSTIEVDYRVAAVATQESTWLMQLMEDLKQPSDYSVKLYCDNQ</sequence>